<dbReference type="SUPFAM" id="SSF51316">
    <property type="entry name" value="Mss4-like"/>
    <property type="match status" value="1"/>
</dbReference>
<evidence type="ECO:0000256" key="2">
    <source>
        <dbReference type="ARBA" id="ARBA00022723"/>
    </source>
</evidence>
<evidence type="ECO:0000259" key="5">
    <source>
        <dbReference type="PROSITE" id="PS51891"/>
    </source>
</evidence>
<dbReference type="Pfam" id="PF04828">
    <property type="entry name" value="GFA"/>
    <property type="match status" value="1"/>
</dbReference>
<organism evidence="6 7">
    <name type="scientific">Microvirga terrae</name>
    <dbReference type="NCBI Taxonomy" id="2740529"/>
    <lineage>
        <taxon>Bacteria</taxon>
        <taxon>Pseudomonadati</taxon>
        <taxon>Pseudomonadota</taxon>
        <taxon>Alphaproteobacteria</taxon>
        <taxon>Hyphomicrobiales</taxon>
        <taxon>Methylobacteriaceae</taxon>
        <taxon>Microvirga</taxon>
    </lineage>
</organism>
<dbReference type="InterPro" id="IPR006913">
    <property type="entry name" value="CENP-V/GFA"/>
</dbReference>
<reference evidence="6" key="1">
    <citation type="submission" date="2022-08" db="EMBL/GenBank/DDBJ databases">
        <title>Microvirga terrae sp. nov., isolated from soil.</title>
        <authorList>
            <person name="Kim K.H."/>
            <person name="Seo Y.L."/>
            <person name="Kim J.M."/>
            <person name="Lee J.K."/>
            <person name="Han D.M."/>
            <person name="Jeon C.O."/>
        </authorList>
    </citation>
    <scope>NUCLEOTIDE SEQUENCE</scope>
    <source>
        <strain evidence="6">R24</strain>
    </source>
</reference>
<proteinExistence type="inferred from homology"/>
<evidence type="ECO:0000313" key="6">
    <source>
        <dbReference type="EMBL" id="UVF17474.1"/>
    </source>
</evidence>
<accession>A0ABY5RKT0</accession>
<comment type="similarity">
    <text evidence="1">Belongs to the Gfa family.</text>
</comment>
<keyword evidence="3" id="KW-0862">Zinc</keyword>
<keyword evidence="4" id="KW-0456">Lyase</keyword>
<sequence>MAGSDDRHEGRCRCGRVRFRVEGEPIVTMACHCEGCQRMTASAFSLSVLYPSDRFAVLQGEPVIGGLHGATRHFFCPHCMSWLFTRPEGMDEFVNVRTTMLEDPGRFPPFIETHTREKLPWATTPALHSFEALPPMERYPELMAEFAARNDLRPGRGAPSPS</sequence>
<evidence type="ECO:0000256" key="1">
    <source>
        <dbReference type="ARBA" id="ARBA00005495"/>
    </source>
</evidence>
<dbReference type="RefSeq" id="WP_173950545.1">
    <property type="nucleotide sequence ID" value="NZ_CP102845.1"/>
</dbReference>
<dbReference type="PANTHER" id="PTHR33337:SF40">
    <property type="entry name" value="CENP-V_GFA DOMAIN-CONTAINING PROTEIN-RELATED"/>
    <property type="match status" value="1"/>
</dbReference>
<name>A0ABY5RKT0_9HYPH</name>
<dbReference type="PROSITE" id="PS51891">
    <property type="entry name" value="CENP_V_GFA"/>
    <property type="match status" value="1"/>
</dbReference>
<dbReference type="Proteomes" id="UP001017257">
    <property type="component" value="Chromosome"/>
</dbReference>
<dbReference type="EMBL" id="CP102845">
    <property type="protein sequence ID" value="UVF17474.1"/>
    <property type="molecule type" value="Genomic_DNA"/>
</dbReference>
<dbReference type="Gene3D" id="3.90.1590.10">
    <property type="entry name" value="glutathione-dependent formaldehyde- activating enzyme (gfa)"/>
    <property type="match status" value="1"/>
</dbReference>
<dbReference type="InterPro" id="IPR011057">
    <property type="entry name" value="Mss4-like_sf"/>
</dbReference>
<gene>
    <name evidence="6" type="ORF">HPT29_013015</name>
</gene>
<keyword evidence="7" id="KW-1185">Reference proteome</keyword>
<keyword evidence="2" id="KW-0479">Metal-binding</keyword>
<dbReference type="PANTHER" id="PTHR33337">
    <property type="entry name" value="GFA DOMAIN-CONTAINING PROTEIN"/>
    <property type="match status" value="1"/>
</dbReference>
<evidence type="ECO:0000256" key="4">
    <source>
        <dbReference type="ARBA" id="ARBA00023239"/>
    </source>
</evidence>
<feature type="domain" description="CENP-V/GFA" evidence="5">
    <location>
        <begin position="8"/>
        <end position="122"/>
    </location>
</feature>
<evidence type="ECO:0000256" key="3">
    <source>
        <dbReference type="ARBA" id="ARBA00022833"/>
    </source>
</evidence>
<protein>
    <submittedName>
        <fullName evidence="6">GFA family protein</fullName>
    </submittedName>
</protein>
<evidence type="ECO:0000313" key="7">
    <source>
        <dbReference type="Proteomes" id="UP001017257"/>
    </source>
</evidence>